<evidence type="ECO:0000256" key="1">
    <source>
        <dbReference type="SAM" id="MobiDB-lite"/>
    </source>
</evidence>
<evidence type="ECO:0000313" key="2">
    <source>
        <dbReference type="EMBL" id="KER25571.1"/>
    </source>
</evidence>
<evidence type="ECO:0000313" key="3">
    <source>
        <dbReference type="Proteomes" id="UP000054324"/>
    </source>
</evidence>
<feature type="region of interest" description="Disordered" evidence="1">
    <location>
        <begin position="134"/>
        <end position="154"/>
    </location>
</feature>
<accession>A0A074ZE72</accession>
<dbReference type="Proteomes" id="UP000054324">
    <property type="component" value="Unassembled WGS sequence"/>
</dbReference>
<dbReference type="GeneID" id="20321207"/>
<keyword evidence="3" id="KW-1185">Reference proteome</keyword>
<sequence>MVLLPSLFKKALAVELFIGKHQLNVQTNAAKRFHKFRNESHFSIDAKRIYEKTTYYSHASSVESTAAPVRINLTSSCVVTYAIPTSSAIQPKLELQPFSLVSSSAEAKGPIEWPAVAPSPYLKPPKAHALLRTQSTGNGGKLSTVSECSTSTAPSARNRYTSVSVSANSHLPDTEPSKLSTSDILSSSCDSPHKWHVSYLGMWPAHQVPIQQALELAHTSMEEHVFRLIERSELDCHKNLLWYRLFDIHHYLNEYPSQYYAPQPAMIITPTPIKVSPPTLIAPLSQSSETPRSQMTNAEIEELAQSAPFEMDIFLLDKRLEETIRAGAQYLGQVGWLINRNFFTKHSTDAVTSQNNVTVSNQKPLAFVWLLQDNDPNTPEAVTPEGPWIKHHMALLCPEFTDGFILLSWAEKRPDTDQTSSRFQHNDTSNYKASVHVYFTRMARCTRSTQTVLHILGFFL</sequence>
<proteinExistence type="predicted"/>
<dbReference type="KEGG" id="ovi:T265_07028"/>
<feature type="region of interest" description="Disordered" evidence="1">
    <location>
        <begin position="164"/>
        <end position="183"/>
    </location>
</feature>
<dbReference type="CTD" id="20321207"/>
<organism evidence="2 3">
    <name type="scientific">Opisthorchis viverrini</name>
    <name type="common">Southeast Asian liver fluke</name>
    <dbReference type="NCBI Taxonomy" id="6198"/>
    <lineage>
        <taxon>Eukaryota</taxon>
        <taxon>Metazoa</taxon>
        <taxon>Spiralia</taxon>
        <taxon>Lophotrochozoa</taxon>
        <taxon>Platyhelminthes</taxon>
        <taxon>Trematoda</taxon>
        <taxon>Digenea</taxon>
        <taxon>Opisthorchiida</taxon>
        <taxon>Opisthorchiata</taxon>
        <taxon>Opisthorchiidae</taxon>
        <taxon>Opisthorchis</taxon>
    </lineage>
</organism>
<dbReference type="OrthoDB" id="6288419at2759"/>
<name>A0A074ZE72_OPIVI</name>
<dbReference type="AlphaFoldDB" id="A0A074ZE72"/>
<dbReference type="RefSeq" id="XP_009170713.1">
    <property type="nucleotide sequence ID" value="XM_009172449.1"/>
</dbReference>
<reference evidence="2 3" key="1">
    <citation type="submission" date="2013-11" db="EMBL/GenBank/DDBJ databases">
        <title>Opisthorchis viverrini - life in the bile duct.</title>
        <authorList>
            <person name="Young N.D."/>
            <person name="Nagarajan N."/>
            <person name="Lin S.J."/>
            <person name="Korhonen P.K."/>
            <person name="Jex A.R."/>
            <person name="Hall R.S."/>
            <person name="Safavi-Hemami H."/>
            <person name="Kaewkong W."/>
            <person name="Bertrand D."/>
            <person name="Gao S."/>
            <person name="Seet Q."/>
            <person name="Wongkham S."/>
            <person name="Teh B.T."/>
            <person name="Wongkham C."/>
            <person name="Intapan P.M."/>
            <person name="Maleewong W."/>
            <person name="Yang X."/>
            <person name="Hu M."/>
            <person name="Wang Z."/>
            <person name="Hofmann A."/>
            <person name="Sternberg P.W."/>
            <person name="Tan P."/>
            <person name="Wang J."/>
            <person name="Gasser R.B."/>
        </authorList>
    </citation>
    <scope>NUCLEOTIDE SEQUENCE [LARGE SCALE GENOMIC DNA]</scope>
</reference>
<dbReference type="EMBL" id="KL596773">
    <property type="protein sequence ID" value="KER25571.1"/>
    <property type="molecule type" value="Genomic_DNA"/>
</dbReference>
<protein>
    <submittedName>
        <fullName evidence="2">Uncharacterized protein</fullName>
    </submittedName>
</protein>
<gene>
    <name evidence="2" type="ORF">T265_07028</name>
</gene>